<dbReference type="PANTHER" id="PTHR43326">
    <property type="entry name" value="METHIONYL-TRNA SYNTHETASE"/>
    <property type="match status" value="1"/>
</dbReference>
<dbReference type="InterPro" id="IPR001412">
    <property type="entry name" value="aa-tRNA-synth_I_CS"/>
</dbReference>
<dbReference type="Gene3D" id="3.40.50.620">
    <property type="entry name" value="HUPs"/>
    <property type="match status" value="1"/>
</dbReference>
<dbReference type="SUPFAM" id="SSF52374">
    <property type="entry name" value="Nucleotidylyl transferase"/>
    <property type="match status" value="1"/>
</dbReference>
<keyword evidence="6 9" id="KW-0648">Protein biosynthesis</keyword>
<proteinExistence type="inferred from homology"/>
<dbReference type="Pfam" id="PF09334">
    <property type="entry name" value="tRNA-synt_1g"/>
    <property type="match status" value="2"/>
</dbReference>
<protein>
    <recommendedName>
        <fullName evidence="1">methionine--tRNA ligase</fullName>
        <ecNumber evidence="1">6.1.1.10</ecNumber>
    </recommendedName>
    <alternativeName>
        <fullName evidence="8">Methionyl-tRNA synthetase</fullName>
    </alternativeName>
</protein>
<dbReference type="InterPro" id="IPR023457">
    <property type="entry name" value="Met-tRNA_synth_2"/>
</dbReference>
<evidence type="ECO:0000256" key="10">
    <source>
        <dbReference type="SAM" id="MobiDB-lite"/>
    </source>
</evidence>
<evidence type="ECO:0000313" key="12">
    <source>
        <dbReference type="EMBL" id="MFC4067461.1"/>
    </source>
</evidence>
<dbReference type="RefSeq" id="WP_378068369.1">
    <property type="nucleotide sequence ID" value="NZ_JBHSBL010000017.1"/>
</dbReference>
<evidence type="ECO:0000256" key="2">
    <source>
        <dbReference type="ARBA" id="ARBA00022490"/>
    </source>
</evidence>
<evidence type="ECO:0000256" key="4">
    <source>
        <dbReference type="ARBA" id="ARBA00022741"/>
    </source>
</evidence>
<keyword evidence="3 9" id="KW-0436">Ligase</keyword>
<keyword evidence="4 9" id="KW-0547">Nucleotide-binding</keyword>
<dbReference type="InterPro" id="IPR033911">
    <property type="entry name" value="MetRS_core"/>
</dbReference>
<keyword evidence="5 9" id="KW-0067">ATP-binding</keyword>
<dbReference type="InterPro" id="IPR009080">
    <property type="entry name" value="tRNAsynth_Ia_anticodon-bd"/>
</dbReference>
<dbReference type="InterPro" id="IPR015413">
    <property type="entry name" value="Methionyl/Leucyl_tRNA_Synth"/>
</dbReference>
<dbReference type="InterPro" id="IPR014729">
    <property type="entry name" value="Rossmann-like_a/b/a_fold"/>
</dbReference>
<dbReference type="EC" id="6.1.1.10" evidence="1"/>
<keyword evidence="2" id="KW-0963">Cytoplasm</keyword>
<evidence type="ECO:0000256" key="8">
    <source>
        <dbReference type="ARBA" id="ARBA00030904"/>
    </source>
</evidence>
<accession>A0ABV8ITY5</accession>
<dbReference type="EMBL" id="JBHSBL010000017">
    <property type="protein sequence ID" value="MFC4067461.1"/>
    <property type="molecule type" value="Genomic_DNA"/>
</dbReference>
<keyword evidence="7 9" id="KW-0030">Aminoacyl-tRNA synthetase</keyword>
<dbReference type="Gene3D" id="2.170.220.10">
    <property type="match status" value="1"/>
</dbReference>
<dbReference type="Gene3D" id="1.10.730.10">
    <property type="entry name" value="Isoleucyl-tRNA Synthetase, Domain 1"/>
    <property type="match status" value="1"/>
</dbReference>
<evidence type="ECO:0000313" key="13">
    <source>
        <dbReference type="Proteomes" id="UP001595867"/>
    </source>
</evidence>
<dbReference type="SUPFAM" id="SSF47323">
    <property type="entry name" value="Anticodon-binding domain of a subclass of class I aminoacyl-tRNA synthetases"/>
    <property type="match status" value="1"/>
</dbReference>
<dbReference type="GO" id="GO:0004825">
    <property type="term" value="F:methionine-tRNA ligase activity"/>
    <property type="evidence" value="ECO:0007669"/>
    <property type="project" value="UniProtKB-EC"/>
</dbReference>
<evidence type="ECO:0000256" key="5">
    <source>
        <dbReference type="ARBA" id="ARBA00022840"/>
    </source>
</evidence>
<evidence type="ECO:0000256" key="9">
    <source>
        <dbReference type="RuleBase" id="RU363039"/>
    </source>
</evidence>
<organism evidence="12 13">
    <name type="scientific">Actinoplanes subglobosus</name>
    <dbReference type="NCBI Taxonomy" id="1547892"/>
    <lineage>
        <taxon>Bacteria</taxon>
        <taxon>Bacillati</taxon>
        <taxon>Actinomycetota</taxon>
        <taxon>Actinomycetes</taxon>
        <taxon>Micromonosporales</taxon>
        <taxon>Micromonosporaceae</taxon>
        <taxon>Actinoplanes</taxon>
    </lineage>
</organism>
<dbReference type="PROSITE" id="PS00178">
    <property type="entry name" value="AA_TRNA_LIGASE_I"/>
    <property type="match status" value="1"/>
</dbReference>
<feature type="domain" description="Methionyl/Leucyl tRNA synthetase" evidence="11">
    <location>
        <begin position="4"/>
        <end position="147"/>
    </location>
</feature>
<keyword evidence="13" id="KW-1185">Reference proteome</keyword>
<sequence>MNTFYVTTAVPYVNAAPHLGHALELVQADVLARHARLRGHPVRFLTGTDDNALKNVTAARAAGVDVRTFVDANAARFAALREPLGLSFDDFIRTSADARHATGVERLWRECAAAGDLYRRTYEGLYCPGCEQFWTAGELPGGLCPEHGVAPERVAEENWFFRLSRYSGRLLEILESGRLRIEPAARRNEVLAFVRAGLTDFSVSRPASRAAGWGIPVPGDPDQVVYVWWDALANYVTALGYGNGDPAYQCWWAGPGERTHVIGKGIVRFHAVYWPALLLSAGLPLPTSILVHDYLSVDGAKLSKSAGNTIDPVALAGRYGTDALRWWLLREPARVGDTDFTVERLIRRADGDLANGLGNLVNRTLTLAWRHCAGRVPGTAPPGPLGEACDRLPGRIDRALHDFDFRAATGALWDVVDEGNRYAETERPWEPAAADRRDAVLGALTAACRLVAAELSPFLPSGAARLRDRLLSGDRVSRPEPVFPRISGPAGAPGTRADR</sequence>
<dbReference type="CDD" id="cd00814">
    <property type="entry name" value="MetRS_core"/>
    <property type="match status" value="1"/>
</dbReference>
<feature type="domain" description="Methionyl/Leucyl tRNA synthetase" evidence="11">
    <location>
        <begin position="148"/>
        <end position="365"/>
    </location>
</feature>
<name>A0ABV8ITY5_9ACTN</name>
<dbReference type="PRINTS" id="PR01041">
    <property type="entry name" value="TRNASYNTHMET"/>
</dbReference>
<dbReference type="PANTHER" id="PTHR43326:SF1">
    <property type="entry name" value="METHIONINE--TRNA LIGASE, MITOCHONDRIAL"/>
    <property type="match status" value="1"/>
</dbReference>
<evidence type="ECO:0000256" key="1">
    <source>
        <dbReference type="ARBA" id="ARBA00012838"/>
    </source>
</evidence>
<gene>
    <name evidence="12" type="ORF">ACFO0C_21210</name>
</gene>
<evidence type="ECO:0000256" key="3">
    <source>
        <dbReference type="ARBA" id="ARBA00022598"/>
    </source>
</evidence>
<dbReference type="Proteomes" id="UP001595867">
    <property type="component" value="Unassembled WGS sequence"/>
</dbReference>
<comment type="caution">
    <text evidence="12">The sequence shown here is derived from an EMBL/GenBank/DDBJ whole genome shotgun (WGS) entry which is preliminary data.</text>
</comment>
<evidence type="ECO:0000256" key="7">
    <source>
        <dbReference type="ARBA" id="ARBA00023146"/>
    </source>
</evidence>
<evidence type="ECO:0000259" key="11">
    <source>
        <dbReference type="Pfam" id="PF09334"/>
    </source>
</evidence>
<feature type="region of interest" description="Disordered" evidence="10">
    <location>
        <begin position="477"/>
        <end position="499"/>
    </location>
</feature>
<evidence type="ECO:0000256" key="6">
    <source>
        <dbReference type="ARBA" id="ARBA00022917"/>
    </source>
</evidence>
<reference evidence="13" key="1">
    <citation type="journal article" date="2019" name="Int. J. Syst. Evol. Microbiol.">
        <title>The Global Catalogue of Microorganisms (GCM) 10K type strain sequencing project: providing services to taxonomists for standard genome sequencing and annotation.</title>
        <authorList>
            <consortium name="The Broad Institute Genomics Platform"/>
            <consortium name="The Broad Institute Genome Sequencing Center for Infectious Disease"/>
            <person name="Wu L."/>
            <person name="Ma J."/>
        </authorList>
    </citation>
    <scope>NUCLEOTIDE SEQUENCE [LARGE SCALE GENOMIC DNA]</scope>
    <source>
        <strain evidence="13">TBRC 5832</strain>
    </source>
</reference>
<comment type="similarity">
    <text evidence="9">Belongs to the class-I aminoacyl-tRNA synthetase family.</text>
</comment>